<dbReference type="EMBL" id="JARPTC010000008">
    <property type="protein sequence ID" value="MDO7786853.1"/>
    <property type="molecule type" value="Genomic_DNA"/>
</dbReference>
<dbReference type="Gene3D" id="3.40.50.11010">
    <property type="match status" value="1"/>
</dbReference>
<organism evidence="1 2">
    <name type="scientific">Desulforamulus aquiferis</name>
    <dbReference type="NCBI Taxonomy" id="1397668"/>
    <lineage>
        <taxon>Bacteria</taxon>
        <taxon>Bacillati</taxon>
        <taxon>Bacillota</taxon>
        <taxon>Clostridia</taxon>
        <taxon>Eubacteriales</taxon>
        <taxon>Peptococcaceae</taxon>
        <taxon>Desulforamulus</taxon>
    </lineage>
</organism>
<sequence length="399" mass="45960">MKPVDIILLSTADWDNPFWTNKQHVAVQLADRGHRVFYIDSLGLRRPSASSQDLGRMASRLKKALKAPRKVRENLWVWSPVVLPFQGYPAVRYLNKLLISCWLNFWLFRLRINKDLLWTYNPLTTRLINYKGYNKLIYHCVDEIKAQPGMPVEILEKTEQELVELSDIVFVTAPKLFETRKEWNPKTYYFPNVADFDHFSKALDSTTEIPSDLINISSPRIGFIGAISGYKVDFNLLRFVAESRPDWSLILIGKVGEGDPWTNSELLTNLPNVHLLGPRSYKELPNYLKGFDVALLPNMLNEYTESMFPMKFFEYLAAGKAVISVELPALQDFQNVVYIAKSPIDFIKGIKLSLDGLGSELEERLNIARKYTYKTRTEEMMKIVNNDGRCLSNENSYSP</sequence>
<reference evidence="1" key="2">
    <citation type="submission" date="2023-03" db="EMBL/GenBank/DDBJ databases">
        <authorList>
            <person name="Zhang Z."/>
        </authorList>
    </citation>
    <scope>NUCLEOTIDE SEQUENCE</scope>
    <source>
        <strain evidence="1">DSA</strain>
    </source>
</reference>
<accession>A0AAW7ZC45</accession>
<name>A0AAW7ZC45_9FIRM</name>
<dbReference type="Pfam" id="PF13692">
    <property type="entry name" value="Glyco_trans_1_4"/>
    <property type="match status" value="1"/>
</dbReference>
<dbReference type="Gene3D" id="3.40.50.2000">
    <property type="entry name" value="Glycogen Phosphorylase B"/>
    <property type="match status" value="1"/>
</dbReference>
<evidence type="ECO:0000313" key="2">
    <source>
        <dbReference type="Proteomes" id="UP001172911"/>
    </source>
</evidence>
<dbReference type="SUPFAM" id="SSF53756">
    <property type="entry name" value="UDP-Glycosyltransferase/glycogen phosphorylase"/>
    <property type="match status" value="1"/>
</dbReference>
<reference evidence="1" key="1">
    <citation type="journal article" date="2023" name="J. Hazard. Mater.">
        <title>Anaerobic biodegradation of pyrene and benzo[a]pyrene by a new sulfate-reducing Desulforamulus aquiferis strain DSA.</title>
        <authorList>
            <person name="Zhang Z."/>
            <person name="Sun J."/>
            <person name="Gong X."/>
            <person name="Wang C."/>
            <person name="Wang H."/>
        </authorList>
    </citation>
    <scope>NUCLEOTIDE SEQUENCE</scope>
    <source>
        <strain evidence="1">DSA</strain>
    </source>
</reference>
<evidence type="ECO:0000313" key="1">
    <source>
        <dbReference type="EMBL" id="MDO7786853.1"/>
    </source>
</evidence>
<dbReference type="AlphaFoldDB" id="A0AAW7ZC45"/>
<dbReference type="GO" id="GO:0016757">
    <property type="term" value="F:glycosyltransferase activity"/>
    <property type="evidence" value="ECO:0007669"/>
    <property type="project" value="UniProtKB-KW"/>
</dbReference>
<dbReference type="Proteomes" id="UP001172911">
    <property type="component" value="Unassembled WGS sequence"/>
</dbReference>
<proteinExistence type="predicted"/>
<protein>
    <submittedName>
        <fullName evidence="1">Glycosyltransferase</fullName>
        <ecNumber evidence="1">2.4.-.-</ecNumber>
    </submittedName>
</protein>
<keyword evidence="2" id="KW-1185">Reference proteome</keyword>
<dbReference type="EC" id="2.4.-.-" evidence="1"/>
<dbReference type="RefSeq" id="WP_304541970.1">
    <property type="nucleotide sequence ID" value="NZ_JARPTC010000008.1"/>
</dbReference>
<comment type="caution">
    <text evidence="1">The sequence shown here is derived from an EMBL/GenBank/DDBJ whole genome shotgun (WGS) entry which is preliminary data.</text>
</comment>
<keyword evidence="1" id="KW-0328">Glycosyltransferase</keyword>
<keyword evidence="1" id="KW-0808">Transferase</keyword>
<gene>
    <name evidence="1" type="ORF">P6N53_06410</name>
</gene>